<dbReference type="GO" id="GO:0051213">
    <property type="term" value="F:dioxygenase activity"/>
    <property type="evidence" value="ECO:0007669"/>
    <property type="project" value="UniProtKB-KW"/>
</dbReference>
<dbReference type="InterPro" id="IPR042098">
    <property type="entry name" value="TauD-like_sf"/>
</dbReference>
<evidence type="ECO:0000313" key="8">
    <source>
        <dbReference type="EMBL" id="KAJ4371950.1"/>
    </source>
</evidence>
<dbReference type="Gene3D" id="3.60.130.10">
    <property type="entry name" value="Clavaminate synthase-like"/>
    <property type="match status" value="1"/>
</dbReference>
<sequence length="393" mass="44133">MPHAAEPLRVTPLAAELRKSSLLGAEITLPTGVKCIDLSALSESDKEILRAGLFDNGVVVIRNQQGLDPNVMPTLGKLFDPTAWDIHSGGEKMVTDAKNILSANRGARVPRAQQVSVIGKGKFRGHEGIEELDLKHVSHTEFHETPLSKEEIEQGFTRPYRWHMDAPLYERLPGFVTSLHALQVPKQPDQKIRFANNEALNIPAGATAFYSGARAFNVLTDAEKEFALNTNVRYAPRAYEWILDCKATDDALTIAKVGREKKLEELPEWSWDKVHTFPMVWKNPHNGQPHLQVLGSCVYELHTTNPSTGEVTVMSDLQQVRNTVHKLLKQVYKPENIYFHRWQEGDVVLFHNRGVVHSITGELSAPSGEEDHEKRLLWQCTMASGTEPMGYRI</sequence>
<evidence type="ECO:0000313" key="9">
    <source>
        <dbReference type="Proteomes" id="UP001140560"/>
    </source>
</evidence>
<evidence type="ECO:0000256" key="6">
    <source>
        <dbReference type="ARBA" id="ARBA00023004"/>
    </source>
</evidence>
<evidence type="ECO:0000256" key="1">
    <source>
        <dbReference type="ARBA" id="ARBA00001954"/>
    </source>
</evidence>
<dbReference type="Pfam" id="PF02668">
    <property type="entry name" value="TauD"/>
    <property type="match status" value="1"/>
</dbReference>
<reference evidence="8" key="1">
    <citation type="submission" date="2022-10" db="EMBL/GenBank/DDBJ databases">
        <title>Tapping the CABI collections for fungal endophytes: first genome assemblies for Collariella, Neodidymelliopsis, Ascochyta clinopodiicola, Didymella pomorum, Didymosphaeria variabile, Neocosmospora piperis and Neocucurbitaria cava.</title>
        <authorList>
            <person name="Hill R."/>
        </authorList>
    </citation>
    <scope>NUCLEOTIDE SEQUENCE</scope>
    <source>
        <strain evidence="8">IMI 356814</strain>
    </source>
</reference>
<keyword evidence="9" id="KW-1185">Reference proteome</keyword>
<accession>A0A9W9CNL2</accession>
<evidence type="ECO:0000259" key="7">
    <source>
        <dbReference type="Pfam" id="PF02668"/>
    </source>
</evidence>
<evidence type="ECO:0000256" key="3">
    <source>
        <dbReference type="ARBA" id="ARBA00022723"/>
    </source>
</evidence>
<proteinExistence type="inferred from homology"/>
<keyword evidence="5" id="KW-0560">Oxidoreductase</keyword>
<dbReference type="InterPro" id="IPR051178">
    <property type="entry name" value="TfdA_dioxygenase"/>
</dbReference>
<organism evidence="8 9">
    <name type="scientific">Neocucurbitaria cava</name>
    <dbReference type="NCBI Taxonomy" id="798079"/>
    <lineage>
        <taxon>Eukaryota</taxon>
        <taxon>Fungi</taxon>
        <taxon>Dikarya</taxon>
        <taxon>Ascomycota</taxon>
        <taxon>Pezizomycotina</taxon>
        <taxon>Dothideomycetes</taxon>
        <taxon>Pleosporomycetidae</taxon>
        <taxon>Pleosporales</taxon>
        <taxon>Pleosporineae</taxon>
        <taxon>Cucurbitariaceae</taxon>
        <taxon>Neocucurbitaria</taxon>
    </lineage>
</organism>
<dbReference type="GO" id="GO:0046872">
    <property type="term" value="F:metal ion binding"/>
    <property type="evidence" value="ECO:0007669"/>
    <property type="project" value="UniProtKB-KW"/>
</dbReference>
<dbReference type="Proteomes" id="UP001140560">
    <property type="component" value="Unassembled WGS sequence"/>
</dbReference>
<dbReference type="PANTHER" id="PTHR43779">
    <property type="entry name" value="DIOXYGENASE RV0097-RELATED"/>
    <property type="match status" value="1"/>
</dbReference>
<dbReference type="InterPro" id="IPR003819">
    <property type="entry name" value="TauD/TfdA-like"/>
</dbReference>
<protein>
    <recommendedName>
        <fullName evidence="7">TauD/TfdA-like domain-containing protein</fullName>
    </recommendedName>
</protein>
<keyword evidence="6" id="KW-0408">Iron</keyword>
<name>A0A9W9CNL2_9PLEO</name>
<dbReference type="PANTHER" id="PTHR43779:SF2">
    <property type="entry name" value="ALPHA-KETOGLUTARATE-DEPENDENT XANTHINE DIOXYGENASE XAN1"/>
    <property type="match status" value="1"/>
</dbReference>
<dbReference type="AlphaFoldDB" id="A0A9W9CNL2"/>
<comment type="similarity">
    <text evidence="2">Belongs to the TfdA dioxygenase family.</text>
</comment>
<dbReference type="SUPFAM" id="SSF51197">
    <property type="entry name" value="Clavaminate synthase-like"/>
    <property type="match status" value="1"/>
</dbReference>
<comment type="cofactor">
    <cofactor evidence="1">
        <name>Fe(2+)</name>
        <dbReference type="ChEBI" id="CHEBI:29033"/>
    </cofactor>
</comment>
<keyword evidence="3" id="KW-0479">Metal-binding</keyword>
<dbReference type="OrthoDB" id="93019at2759"/>
<evidence type="ECO:0000256" key="2">
    <source>
        <dbReference type="ARBA" id="ARBA00005896"/>
    </source>
</evidence>
<feature type="domain" description="TauD/TfdA-like" evidence="7">
    <location>
        <begin position="23"/>
        <end position="380"/>
    </location>
</feature>
<comment type="caution">
    <text evidence="8">The sequence shown here is derived from an EMBL/GenBank/DDBJ whole genome shotgun (WGS) entry which is preliminary data.</text>
</comment>
<evidence type="ECO:0000256" key="5">
    <source>
        <dbReference type="ARBA" id="ARBA00023002"/>
    </source>
</evidence>
<evidence type="ECO:0000256" key="4">
    <source>
        <dbReference type="ARBA" id="ARBA00022964"/>
    </source>
</evidence>
<keyword evidence="4" id="KW-0223">Dioxygenase</keyword>
<dbReference type="EMBL" id="JAPEUY010000006">
    <property type="protein sequence ID" value="KAJ4371950.1"/>
    <property type="molecule type" value="Genomic_DNA"/>
</dbReference>
<gene>
    <name evidence="8" type="ORF">N0V83_003723</name>
</gene>